<dbReference type="Proteomes" id="UP000595197">
    <property type="component" value="Chromosome"/>
</dbReference>
<reference evidence="1" key="1">
    <citation type="submission" date="2021-02" db="EMBL/GenBank/DDBJ databases">
        <title>Skermanella TT6 skin isolate.</title>
        <authorList>
            <person name="Lee K."/>
            <person name="Ganzorig M."/>
        </authorList>
    </citation>
    <scope>NUCLEOTIDE SEQUENCE</scope>
    <source>
        <strain evidence="1">TT6</strain>
    </source>
</reference>
<accession>A0ABX7BBQ3</accession>
<sequence length="185" mass="21096">MMMNDHHWILRPQAAYDISIEEIAMIDVSAIFLAWLERTRLPLKVADIDPNQVRFSIEGWDCLRCSLNHRGIEIYAVRGGECWDIIWDSDISLQEFDNGWGCGLCIDAWQQGLYPKPASYASPEAVWIGHTLEPFRDWLEKLAASAGIAFIDYDGATEARLVQEGEHIPQLKVEILKKSLQRIPA</sequence>
<evidence type="ECO:0000313" key="2">
    <source>
        <dbReference type="Proteomes" id="UP000595197"/>
    </source>
</evidence>
<keyword evidence="2" id="KW-1185">Reference proteome</keyword>
<proteinExistence type="predicted"/>
<dbReference type="EMBL" id="CP067420">
    <property type="protein sequence ID" value="QQP89867.1"/>
    <property type="molecule type" value="Genomic_DNA"/>
</dbReference>
<gene>
    <name evidence="1" type="ORF">IGS68_00875</name>
</gene>
<organism evidence="1 2">
    <name type="scientific">Skermanella cutis</name>
    <dbReference type="NCBI Taxonomy" id="2775420"/>
    <lineage>
        <taxon>Bacteria</taxon>
        <taxon>Pseudomonadati</taxon>
        <taxon>Pseudomonadota</taxon>
        <taxon>Alphaproteobacteria</taxon>
        <taxon>Rhodospirillales</taxon>
        <taxon>Azospirillaceae</taxon>
        <taxon>Skermanella</taxon>
    </lineage>
</organism>
<evidence type="ECO:0000313" key="1">
    <source>
        <dbReference type="EMBL" id="QQP89867.1"/>
    </source>
</evidence>
<protein>
    <submittedName>
        <fullName evidence="1">Uncharacterized protein</fullName>
    </submittedName>
</protein>
<dbReference type="RefSeq" id="WP_201076627.1">
    <property type="nucleotide sequence ID" value="NZ_CP067420.1"/>
</dbReference>
<name>A0ABX7BBQ3_9PROT</name>